<evidence type="ECO:0000256" key="2">
    <source>
        <dbReference type="ARBA" id="ARBA00012513"/>
    </source>
</evidence>
<keyword evidence="5" id="KW-0808">Transferase</keyword>
<dbReference type="PANTHER" id="PTHR27002">
    <property type="entry name" value="RECEPTOR-LIKE SERINE/THREONINE-PROTEIN KINASE SD1-8"/>
    <property type="match status" value="1"/>
</dbReference>
<evidence type="ECO:0000256" key="16">
    <source>
        <dbReference type="ARBA" id="ARBA00023180"/>
    </source>
</evidence>
<keyword evidence="3" id="KW-1003">Cell membrane</keyword>
<reference evidence="21 22" key="1">
    <citation type="submission" date="2019-09" db="EMBL/GenBank/DDBJ databases">
        <title>A chromosome-level genome assembly of the Chinese tupelo Nyssa sinensis.</title>
        <authorList>
            <person name="Yang X."/>
            <person name="Kang M."/>
            <person name="Yang Y."/>
            <person name="Xiong H."/>
            <person name="Wang M."/>
            <person name="Zhang Z."/>
            <person name="Wang Z."/>
            <person name="Wu H."/>
            <person name="Ma T."/>
            <person name="Liu J."/>
            <person name="Xi Z."/>
        </authorList>
    </citation>
    <scope>NUCLEOTIDE SEQUENCE [LARGE SCALE GENOMIC DNA]</scope>
    <source>
        <strain evidence="21">J267</strain>
        <tissue evidence="21">Leaf</tissue>
    </source>
</reference>
<keyword evidence="22" id="KW-1185">Reference proteome</keyword>
<keyword evidence="4" id="KW-0723">Serine/threonine-protein kinase</keyword>
<evidence type="ECO:0000256" key="15">
    <source>
        <dbReference type="ARBA" id="ARBA00023170"/>
    </source>
</evidence>
<feature type="transmembrane region" description="Helical" evidence="19">
    <location>
        <begin position="252"/>
        <end position="273"/>
    </location>
</feature>
<evidence type="ECO:0000256" key="11">
    <source>
        <dbReference type="ARBA" id="ARBA00022840"/>
    </source>
</evidence>
<dbReference type="Gene3D" id="3.30.200.20">
    <property type="entry name" value="Phosphorylase Kinase, domain 1"/>
    <property type="match status" value="1"/>
</dbReference>
<comment type="subcellular location">
    <subcellularLocation>
        <location evidence="1">Cell membrane</location>
        <topology evidence="1">Single-pass type I membrane protein</topology>
    </subcellularLocation>
</comment>
<proteinExistence type="predicted"/>
<comment type="catalytic activity">
    <reaction evidence="17">
        <text>L-threonyl-[protein] + ATP = O-phospho-L-threonyl-[protein] + ADP + H(+)</text>
        <dbReference type="Rhea" id="RHEA:46608"/>
        <dbReference type="Rhea" id="RHEA-COMP:11060"/>
        <dbReference type="Rhea" id="RHEA-COMP:11605"/>
        <dbReference type="ChEBI" id="CHEBI:15378"/>
        <dbReference type="ChEBI" id="CHEBI:30013"/>
        <dbReference type="ChEBI" id="CHEBI:30616"/>
        <dbReference type="ChEBI" id="CHEBI:61977"/>
        <dbReference type="ChEBI" id="CHEBI:456216"/>
        <dbReference type="EC" id="2.7.11.1"/>
    </reaction>
</comment>
<keyword evidence="16" id="KW-0325">Glycoprotein</keyword>
<dbReference type="GO" id="GO:0030246">
    <property type="term" value="F:carbohydrate binding"/>
    <property type="evidence" value="ECO:0007669"/>
    <property type="project" value="UniProtKB-KW"/>
</dbReference>
<dbReference type="SUPFAM" id="SSF56112">
    <property type="entry name" value="Protein kinase-like (PK-like)"/>
    <property type="match status" value="1"/>
</dbReference>
<dbReference type="GO" id="GO:0005886">
    <property type="term" value="C:plasma membrane"/>
    <property type="evidence" value="ECO:0007669"/>
    <property type="project" value="UniProtKB-SubCell"/>
</dbReference>
<evidence type="ECO:0000256" key="18">
    <source>
        <dbReference type="ARBA" id="ARBA00048679"/>
    </source>
</evidence>
<dbReference type="GO" id="GO:0004674">
    <property type="term" value="F:protein serine/threonine kinase activity"/>
    <property type="evidence" value="ECO:0007669"/>
    <property type="project" value="UniProtKB-KW"/>
</dbReference>
<organism evidence="21 22">
    <name type="scientific">Nyssa sinensis</name>
    <dbReference type="NCBI Taxonomy" id="561372"/>
    <lineage>
        <taxon>Eukaryota</taxon>
        <taxon>Viridiplantae</taxon>
        <taxon>Streptophyta</taxon>
        <taxon>Embryophyta</taxon>
        <taxon>Tracheophyta</taxon>
        <taxon>Spermatophyta</taxon>
        <taxon>Magnoliopsida</taxon>
        <taxon>eudicotyledons</taxon>
        <taxon>Gunneridae</taxon>
        <taxon>Pentapetalae</taxon>
        <taxon>asterids</taxon>
        <taxon>Cornales</taxon>
        <taxon>Nyssaceae</taxon>
        <taxon>Nyssa</taxon>
    </lineage>
</organism>
<evidence type="ECO:0000256" key="3">
    <source>
        <dbReference type="ARBA" id="ARBA00022475"/>
    </source>
</evidence>
<evidence type="ECO:0000256" key="5">
    <source>
        <dbReference type="ARBA" id="ARBA00022679"/>
    </source>
</evidence>
<keyword evidence="15" id="KW-0675">Receptor</keyword>
<protein>
    <recommendedName>
        <fullName evidence="2">non-specific serine/threonine protein kinase</fullName>
        <ecNumber evidence="2">2.7.11.1</ecNumber>
    </recommendedName>
</protein>
<evidence type="ECO:0000256" key="7">
    <source>
        <dbReference type="ARBA" id="ARBA00022729"/>
    </source>
</evidence>
<dbReference type="SMART" id="SM00220">
    <property type="entry name" value="S_TKc"/>
    <property type="match status" value="1"/>
</dbReference>
<dbReference type="PANTHER" id="PTHR27002:SF1087">
    <property type="entry name" value="PROTEIN KINASE DOMAIN-CONTAINING PROTEIN"/>
    <property type="match status" value="1"/>
</dbReference>
<name>A0A5J4ZTR7_9ASTE</name>
<evidence type="ECO:0000256" key="13">
    <source>
        <dbReference type="ARBA" id="ARBA00023136"/>
    </source>
</evidence>
<dbReference type="Proteomes" id="UP000325577">
    <property type="component" value="Linkage Group LG5"/>
</dbReference>
<keyword evidence="12 19" id="KW-1133">Transmembrane helix</keyword>
<evidence type="ECO:0000259" key="20">
    <source>
        <dbReference type="PROSITE" id="PS50011"/>
    </source>
</evidence>
<evidence type="ECO:0000256" key="1">
    <source>
        <dbReference type="ARBA" id="ARBA00004251"/>
    </source>
</evidence>
<dbReference type="Gene3D" id="1.10.510.10">
    <property type="entry name" value="Transferase(Phosphotransferase) domain 1"/>
    <property type="match status" value="1"/>
</dbReference>
<keyword evidence="7" id="KW-0732">Signal</keyword>
<accession>A0A5J4ZTR7</accession>
<keyword evidence="14" id="KW-1015">Disulfide bond</keyword>
<evidence type="ECO:0000256" key="9">
    <source>
        <dbReference type="ARBA" id="ARBA00022741"/>
    </source>
</evidence>
<gene>
    <name evidence="21" type="ORF">F0562_011877</name>
</gene>
<dbReference type="EC" id="2.7.11.1" evidence="2"/>
<evidence type="ECO:0000256" key="10">
    <source>
        <dbReference type="ARBA" id="ARBA00022777"/>
    </source>
</evidence>
<evidence type="ECO:0000256" key="8">
    <source>
        <dbReference type="ARBA" id="ARBA00022734"/>
    </source>
</evidence>
<evidence type="ECO:0000313" key="22">
    <source>
        <dbReference type="Proteomes" id="UP000325577"/>
    </source>
</evidence>
<evidence type="ECO:0000256" key="6">
    <source>
        <dbReference type="ARBA" id="ARBA00022692"/>
    </source>
</evidence>
<feature type="domain" description="Protein kinase" evidence="20">
    <location>
        <begin position="332"/>
        <end position="610"/>
    </location>
</feature>
<evidence type="ECO:0000256" key="14">
    <source>
        <dbReference type="ARBA" id="ARBA00023157"/>
    </source>
</evidence>
<evidence type="ECO:0000256" key="17">
    <source>
        <dbReference type="ARBA" id="ARBA00047899"/>
    </source>
</evidence>
<dbReference type="FunFam" id="1.10.510.10:FF:000060">
    <property type="entry name" value="G-type lectin S-receptor-like serine/threonine-protein kinase"/>
    <property type="match status" value="1"/>
</dbReference>
<dbReference type="CDD" id="cd14066">
    <property type="entry name" value="STKc_IRAK"/>
    <property type="match status" value="1"/>
</dbReference>
<evidence type="ECO:0000256" key="12">
    <source>
        <dbReference type="ARBA" id="ARBA00022989"/>
    </source>
</evidence>
<keyword evidence="9" id="KW-0547">Nucleotide-binding</keyword>
<keyword evidence="11" id="KW-0067">ATP-binding</keyword>
<dbReference type="InterPro" id="IPR001245">
    <property type="entry name" value="Ser-Thr/Tyr_kinase_cat_dom"/>
</dbReference>
<dbReference type="InterPro" id="IPR011009">
    <property type="entry name" value="Kinase-like_dom_sf"/>
</dbReference>
<evidence type="ECO:0000256" key="4">
    <source>
        <dbReference type="ARBA" id="ARBA00022527"/>
    </source>
</evidence>
<dbReference type="GO" id="GO:0005524">
    <property type="term" value="F:ATP binding"/>
    <property type="evidence" value="ECO:0007669"/>
    <property type="project" value="UniProtKB-KW"/>
</dbReference>
<evidence type="ECO:0000313" key="21">
    <source>
        <dbReference type="EMBL" id="KAA8521216.1"/>
    </source>
</evidence>
<keyword evidence="8" id="KW-0430">Lectin</keyword>
<dbReference type="AlphaFoldDB" id="A0A5J4ZTR7"/>
<dbReference type="Pfam" id="PF07714">
    <property type="entry name" value="PK_Tyr_Ser-Thr"/>
    <property type="match status" value="1"/>
</dbReference>
<evidence type="ECO:0000256" key="19">
    <source>
        <dbReference type="SAM" id="Phobius"/>
    </source>
</evidence>
<dbReference type="EMBL" id="CM018048">
    <property type="protein sequence ID" value="KAA8521216.1"/>
    <property type="molecule type" value="Genomic_DNA"/>
</dbReference>
<comment type="catalytic activity">
    <reaction evidence="18">
        <text>L-seryl-[protein] + ATP = O-phospho-L-seryl-[protein] + ADP + H(+)</text>
        <dbReference type="Rhea" id="RHEA:17989"/>
        <dbReference type="Rhea" id="RHEA-COMP:9863"/>
        <dbReference type="Rhea" id="RHEA-COMP:11604"/>
        <dbReference type="ChEBI" id="CHEBI:15378"/>
        <dbReference type="ChEBI" id="CHEBI:29999"/>
        <dbReference type="ChEBI" id="CHEBI:30616"/>
        <dbReference type="ChEBI" id="CHEBI:83421"/>
        <dbReference type="ChEBI" id="CHEBI:456216"/>
        <dbReference type="EC" id="2.7.11.1"/>
    </reaction>
</comment>
<dbReference type="PROSITE" id="PS00108">
    <property type="entry name" value="PROTEIN_KINASE_ST"/>
    <property type="match status" value="1"/>
</dbReference>
<dbReference type="PROSITE" id="PS50011">
    <property type="entry name" value="PROTEIN_KINASE_DOM"/>
    <property type="match status" value="1"/>
</dbReference>
<dbReference type="InterPro" id="IPR000719">
    <property type="entry name" value="Prot_kinase_dom"/>
</dbReference>
<keyword evidence="6 19" id="KW-0812">Transmembrane</keyword>
<keyword evidence="10" id="KW-0418">Kinase</keyword>
<dbReference type="FunFam" id="3.30.200.20:FF:000330">
    <property type="entry name" value="G-type lectin S-receptor-like serine/threonine-protein kinase At4g03230"/>
    <property type="match status" value="1"/>
</dbReference>
<dbReference type="OrthoDB" id="4062651at2759"/>
<dbReference type="InterPro" id="IPR008271">
    <property type="entry name" value="Ser/Thr_kinase_AS"/>
</dbReference>
<sequence length="647" mass="73028">MKLGVNHRSGRNWSLTSWFTGDEPASGAFTLDWDPIGRRLVVSRRGVKSWTSGALRDGAFEFFPTPDRVNFNYEFINVTSEDEQYFSYLIQNDPVMTPENRRIISGWRLDYKGYIYDSQTGSGMAQVDLCYGYNTNGGCELWDQPNCGNGRNSSLRFELLSGNFPISGRALPDNGSLSDCRAKCWNDCDCIAFESFTDGCECWARRWEFIPDVTGVSPRKYVLVSQPPPMEPPLTSNNTELNAGGMAKRVRIIVPTVLVPVLLVLLSAILCYLRKRRIGLQGDDERTQEKLLSEFMTPNEFMAIDELENDGHTGRDLKVFSFVSIMAATNGFSIESKLGEGGFGPVYKGNLPQGQEIAVKRLSRSSGQGLVEFKNELILVAKLQHTNLVRLLGCCIQGDEKMLIYEYMPNKSLDSFLFDATRREKLTWEKRFSIIEGIAQGLLYLHKYSRLRIIHRDLKASNILLDENMNPKISDFGMARIFKRNLLQVNTNRIVGTYGYMAPEYAMRGIFSVKTDVFSFGVLMLEIVSGQNNNSLYNVDAALNLVGYAWELWKKDTAIELVDPMLSDICTRHELLRCIHVSLLCVEDRADDRPIMSEVISMLTNDSMTLPIPKKPAFCTKISVIEEDSKKSKYSINGLSISAENGR</sequence>
<keyword evidence="13 19" id="KW-0472">Membrane</keyword>